<dbReference type="PANTHER" id="PTHR42709">
    <property type="entry name" value="ALKALINE PHOSPHATASE LIKE PROTEIN"/>
    <property type="match status" value="1"/>
</dbReference>
<name>A0A934W5V1_9BURK</name>
<organism evidence="3 4">
    <name type="scientific">Noviherbaspirillum pedocola</name>
    <dbReference type="NCBI Taxonomy" id="2801341"/>
    <lineage>
        <taxon>Bacteria</taxon>
        <taxon>Pseudomonadati</taxon>
        <taxon>Pseudomonadota</taxon>
        <taxon>Betaproteobacteria</taxon>
        <taxon>Burkholderiales</taxon>
        <taxon>Oxalobacteraceae</taxon>
        <taxon>Noviherbaspirillum</taxon>
    </lineage>
</organism>
<feature type="transmembrane region" description="Helical" evidence="1">
    <location>
        <begin position="125"/>
        <end position="145"/>
    </location>
</feature>
<dbReference type="Proteomes" id="UP000622890">
    <property type="component" value="Unassembled WGS sequence"/>
</dbReference>
<keyword evidence="4" id="KW-1185">Reference proteome</keyword>
<comment type="caution">
    <text evidence="3">The sequence shown here is derived from an EMBL/GenBank/DDBJ whole genome shotgun (WGS) entry which is preliminary data.</text>
</comment>
<dbReference type="GO" id="GO:0005886">
    <property type="term" value="C:plasma membrane"/>
    <property type="evidence" value="ECO:0007669"/>
    <property type="project" value="TreeGrafter"/>
</dbReference>
<reference evidence="3" key="1">
    <citation type="submission" date="2021-01" db="EMBL/GenBank/DDBJ databases">
        <title>Genome sequence of strain Noviherbaspirillum sp. DKR-6.</title>
        <authorList>
            <person name="Chaudhary D.K."/>
        </authorList>
    </citation>
    <scope>NUCLEOTIDE SEQUENCE</scope>
    <source>
        <strain evidence="3">DKR-6</strain>
    </source>
</reference>
<feature type="domain" description="VTT" evidence="2">
    <location>
        <begin position="26"/>
        <end position="143"/>
    </location>
</feature>
<dbReference type="RefSeq" id="WP_200592179.1">
    <property type="nucleotide sequence ID" value="NZ_JAEPBG010000004.1"/>
</dbReference>
<dbReference type="InterPro" id="IPR032816">
    <property type="entry name" value="VTT_dom"/>
</dbReference>
<dbReference type="PANTHER" id="PTHR42709:SF2">
    <property type="entry name" value="INNER MEMBRANE PROTEIN YOHD"/>
    <property type="match status" value="1"/>
</dbReference>
<protein>
    <submittedName>
        <fullName evidence="3">DedA family protein</fullName>
    </submittedName>
</protein>
<gene>
    <name evidence="3" type="ORF">JJB74_12400</name>
</gene>
<keyword evidence="1" id="KW-1133">Transmembrane helix</keyword>
<accession>A0A934W5V1</accession>
<keyword evidence="1" id="KW-0812">Transmembrane</keyword>
<keyword evidence="1" id="KW-0472">Membrane</keyword>
<feature type="transmembrane region" description="Helical" evidence="1">
    <location>
        <begin position="91"/>
        <end position="113"/>
    </location>
</feature>
<feature type="transmembrane region" description="Helical" evidence="1">
    <location>
        <begin position="160"/>
        <end position="178"/>
    </location>
</feature>
<evidence type="ECO:0000259" key="2">
    <source>
        <dbReference type="Pfam" id="PF09335"/>
    </source>
</evidence>
<feature type="transmembrane region" description="Helical" evidence="1">
    <location>
        <begin position="40"/>
        <end position="62"/>
    </location>
</feature>
<dbReference type="InterPro" id="IPR051311">
    <property type="entry name" value="DedA_domain"/>
</dbReference>
<evidence type="ECO:0000313" key="3">
    <source>
        <dbReference type="EMBL" id="MBK4735417.1"/>
    </source>
</evidence>
<evidence type="ECO:0000256" key="1">
    <source>
        <dbReference type="SAM" id="Phobius"/>
    </source>
</evidence>
<dbReference type="EMBL" id="JAEPBG010000004">
    <property type="protein sequence ID" value="MBK4735417.1"/>
    <property type="molecule type" value="Genomic_DNA"/>
</dbReference>
<dbReference type="AlphaFoldDB" id="A0A934W5V1"/>
<dbReference type="Pfam" id="PF09335">
    <property type="entry name" value="VTT_dom"/>
    <property type="match status" value="1"/>
</dbReference>
<evidence type="ECO:0000313" key="4">
    <source>
        <dbReference type="Proteomes" id="UP000622890"/>
    </source>
</evidence>
<proteinExistence type="predicted"/>
<sequence>MDIPSLLQHYGYFAVALGAFLEGEAILLVAGAAAWSGYLVLPNVVLVGAVASFFGNQLYFALGRRYGPALLQRRPALEVRTRRVNALLERYHLPLILALQFLYGLRIAGALAVGMSNVPWLRFLILNLIGAFGWALCVTASGYGFGRGLAYLQQHIDADVAWRVLVLLMVAVLAWIFLRRKGEKANAR</sequence>
<feature type="transmembrane region" description="Helical" evidence="1">
    <location>
        <begin position="12"/>
        <end position="33"/>
    </location>
</feature>